<keyword evidence="3" id="KW-1185">Reference proteome</keyword>
<gene>
    <name evidence="2" type="ORF">RI845_08520</name>
</gene>
<dbReference type="Pfam" id="PF00903">
    <property type="entry name" value="Glyoxalase"/>
    <property type="match status" value="1"/>
</dbReference>
<dbReference type="Proteomes" id="UP001248581">
    <property type="component" value="Chromosome"/>
</dbReference>
<dbReference type="EMBL" id="CP134146">
    <property type="protein sequence ID" value="WNC70170.1"/>
    <property type="molecule type" value="Genomic_DNA"/>
</dbReference>
<dbReference type="RefSeq" id="WP_348389311.1">
    <property type="nucleotide sequence ID" value="NZ_CP134146.1"/>
</dbReference>
<organism evidence="2 3">
    <name type="scientific">Thalassotalea nanhaiensis</name>
    <dbReference type="NCBI Taxonomy" id="3065648"/>
    <lineage>
        <taxon>Bacteria</taxon>
        <taxon>Pseudomonadati</taxon>
        <taxon>Pseudomonadota</taxon>
        <taxon>Gammaproteobacteria</taxon>
        <taxon>Alteromonadales</taxon>
        <taxon>Colwelliaceae</taxon>
        <taxon>Thalassotalea</taxon>
    </lineage>
</organism>
<dbReference type="SUPFAM" id="SSF54593">
    <property type="entry name" value="Glyoxalase/Bleomycin resistance protein/Dihydroxybiphenyl dioxygenase"/>
    <property type="match status" value="1"/>
</dbReference>
<name>A0ABY9TN86_9GAMM</name>
<protein>
    <submittedName>
        <fullName evidence="2">VOC family protein</fullName>
    </submittedName>
</protein>
<proteinExistence type="predicted"/>
<sequence>MDIYLNHTIVYCHDMFASAKFYEKIFGFKFIKVWENFAVVTVNKTLSLDFRDKECFTAQHYAFKVSDSQFDQILARIQHNNIAYGPGPENTYENEINHHYGGRGLYFKDPNQHLLEIITADYILD</sequence>
<dbReference type="InterPro" id="IPR004360">
    <property type="entry name" value="Glyas_Fos-R_dOase_dom"/>
</dbReference>
<dbReference type="InterPro" id="IPR037523">
    <property type="entry name" value="VOC_core"/>
</dbReference>
<feature type="domain" description="VOC" evidence="1">
    <location>
        <begin position="4"/>
        <end position="120"/>
    </location>
</feature>
<evidence type="ECO:0000259" key="1">
    <source>
        <dbReference type="PROSITE" id="PS51819"/>
    </source>
</evidence>
<dbReference type="InterPro" id="IPR029068">
    <property type="entry name" value="Glyas_Bleomycin-R_OHBP_Dase"/>
</dbReference>
<dbReference type="CDD" id="cd08351">
    <property type="entry name" value="ChaP_like"/>
    <property type="match status" value="1"/>
</dbReference>
<dbReference type="PROSITE" id="PS51819">
    <property type="entry name" value="VOC"/>
    <property type="match status" value="1"/>
</dbReference>
<reference evidence="3" key="1">
    <citation type="submission" date="2023-09" db="EMBL/GenBank/DDBJ databases">
        <authorList>
            <person name="Li S."/>
            <person name="Li X."/>
            <person name="Zhang C."/>
            <person name="Zhao Z."/>
        </authorList>
    </citation>
    <scope>NUCLEOTIDE SEQUENCE [LARGE SCALE GENOMIC DNA]</scope>
    <source>
        <strain evidence="3">SQ345</strain>
    </source>
</reference>
<evidence type="ECO:0000313" key="3">
    <source>
        <dbReference type="Proteomes" id="UP001248581"/>
    </source>
</evidence>
<accession>A0ABY9TN86</accession>
<dbReference type="Gene3D" id="3.10.180.10">
    <property type="entry name" value="2,3-Dihydroxybiphenyl 1,2-Dioxygenase, domain 1"/>
    <property type="match status" value="1"/>
</dbReference>
<evidence type="ECO:0000313" key="2">
    <source>
        <dbReference type="EMBL" id="WNC70170.1"/>
    </source>
</evidence>